<dbReference type="RefSeq" id="WP_314802121.1">
    <property type="nucleotide sequence ID" value="NZ_CP130319.1"/>
</dbReference>
<organism evidence="1 2">
    <name type="scientific">Paenibacillus roseopurpureus</name>
    <dbReference type="NCBI Taxonomy" id="2918901"/>
    <lineage>
        <taxon>Bacteria</taxon>
        <taxon>Bacillati</taxon>
        <taxon>Bacillota</taxon>
        <taxon>Bacilli</taxon>
        <taxon>Bacillales</taxon>
        <taxon>Paenibacillaceae</taxon>
        <taxon>Paenibacillus</taxon>
    </lineage>
</organism>
<dbReference type="NCBIfam" id="NF047446">
    <property type="entry name" value="barrel_OmpL47"/>
    <property type="match status" value="1"/>
</dbReference>
<accession>A0AA96LT07</accession>
<evidence type="ECO:0000313" key="2">
    <source>
        <dbReference type="Proteomes" id="UP001304650"/>
    </source>
</evidence>
<dbReference type="Proteomes" id="UP001304650">
    <property type="component" value="Chromosome"/>
</dbReference>
<dbReference type="Gene3D" id="3.30.1920.20">
    <property type="match status" value="1"/>
</dbReference>
<protein>
    <submittedName>
        <fullName evidence="1">Chitobiase/beta-hexosaminidase C-terminal domain-containing protein</fullName>
    </submittedName>
</protein>
<name>A0AA96LT07_9BACL</name>
<reference evidence="1" key="1">
    <citation type="submission" date="2022-02" db="EMBL/GenBank/DDBJ databases">
        <title>Paenibacillus sp. MBLB1832 Whole Genome Shotgun Sequencing.</title>
        <authorList>
            <person name="Hwang C.Y."/>
            <person name="Cho E.-S."/>
            <person name="Seo M.-J."/>
        </authorList>
    </citation>
    <scope>NUCLEOTIDE SEQUENCE</scope>
    <source>
        <strain evidence="1">MBLB1832</strain>
    </source>
</reference>
<dbReference type="AlphaFoldDB" id="A0AA96LT07"/>
<sequence>MTVTLSALDDAAAPSVMVYSLDGGASWTVYVQPILIEQEGLTTVQFRSTDAAGNEEAVQTLEFKLDLTKPTVTYSVYDGTSTTIDKTIAITCQDVNTSAVSLGLGVHTFTASAVDIAGNSGSTTIHIQIKVTISSLVNFIQQTVTDNGIANSLIAKLNGAFEAEQQGNVNARDNKLNAFKHEVSAQSDKKLNVEQAQLLTTLADALMSQ</sequence>
<gene>
    <name evidence="1" type="ORF">MJB10_04510</name>
</gene>
<evidence type="ECO:0000313" key="1">
    <source>
        <dbReference type="EMBL" id="WNR45403.1"/>
    </source>
</evidence>
<dbReference type="InterPro" id="IPR058094">
    <property type="entry name" value="Ig-like_OmpL47-like"/>
</dbReference>
<proteinExistence type="predicted"/>
<dbReference type="KEGG" id="proo:MJB10_04510"/>
<dbReference type="EMBL" id="CP130319">
    <property type="protein sequence ID" value="WNR45403.1"/>
    <property type="molecule type" value="Genomic_DNA"/>
</dbReference>
<keyword evidence="2" id="KW-1185">Reference proteome</keyword>